<dbReference type="AlphaFoldDB" id="A0A9D4AVK2"/>
<gene>
    <name evidence="1" type="ORF">KIL84_007951</name>
</gene>
<sequence>MYCIKMVQRGQDSKQRNLHTAKFKTIILAIYKMESYSLYLSSVASSHITNQGQFPFDQLHYPSDIFALISANTPFHSLHTSILSSLMAPFVSCCSQLCILFHAIPFASNSFPPTMHQVAFIPSFHSPLEHIYF</sequence>
<evidence type="ECO:0000313" key="2">
    <source>
        <dbReference type="Proteomes" id="UP000827986"/>
    </source>
</evidence>
<accession>A0A9D4AVK2</accession>
<comment type="caution">
    <text evidence="1">The sequence shown here is derived from an EMBL/GenBank/DDBJ whole genome shotgun (WGS) entry which is preliminary data.</text>
</comment>
<protein>
    <submittedName>
        <fullName evidence="1">Uncharacterized protein</fullName>
    </submittedName>
</protein>
<name>A0A9D4AVK2_9SAUR</name>
<dbReference type="Proteomes" id="UP000827986">
    <property type="component" value="Unassembled WGS sequence"/>
</dbReference>
<reference evidence="1" key="1">
    <citation type="submission" date="2021-09" db="EMBL/GenBank/DDBJ databases">
        <title>The genome of Mauremys mutica provides insights into the evolution of semi-aquatic lifestyle.</title>
        <authorList>
            <person name="Gong S."/>
            <person name="Gao Y."/>
        </authorList>
    </citation>
    <scope>NUCLEOTIDE SEQUENCE</scope>
    <source>
        <strain evidence="1">MM-2020</strain>
        <tissue evidence="1">Muscle</tissue>
    </source>
</reference>
<evidence type="ECO:0000313" key="1">
    <source>
        <dbReference type="EMBL" id="KAH1172333.1"/>
    </source>
</evidence>
<dbReference type="EMBL" id="JAHDVG010000483">
    <property type="protein sequence ID" value="KAH1172333.1"/>
    <property type="molecule type" value="Genomic_DNA"/>
</dbReference>
<keyword evidence="2" id="KW-1185">Reference proteome</keyword>
<proteinExistence type="predicted"/>
<organism evidence="1 2">
    <name type="scientific">Mauremys mutica</name>
    <name type="common">yellowpond turtle</name>
    <dbReference type="NCBI Taxonomy" id="74926"/>
    <lineage>
        <taxon>Eukaryota</taxon>
        <taxon>Metazoa</taxon>
        <taxon>Chordata</taxon>
        <taxon>Craniata</taxon>
        <taxon>Vertebrata</taxon>
        <taxon>Euteleostomi</taxon>
        <taxon>Archelosauria</taxon>
        <taxon>Testudinata</taxon>
        <taxon>Testudines</taxon>
        <taxon>Cryptodira</taxon>
        <taxon>Durocryptodira</taxon>
        <taxon>Testudinoidea</taxon>
        <taxon>Geoemydidae</taxon>
        <taxon>Geoemydinae</taxon>
        <taxon>Mauremys</taxon>
    </lineage>
</organism>